<dbReference type="OMA" id="YQTISQF"/>
<evidence type="ECO:0000256" key="3">
    <source>
        <dbReference type="SAM" id="SignalP"/>
    </source>
</evidence>
<dbReference type="AlphaFoldDB" id="A0A8S1Y3M1"/>
<feature type="domain" description="RING-type" evidence="4">
    <location>
        <begin position="368"/>
        <end position="415"/>
    </location>
</feature>
<feature type="chain" id="PRO_5035808161" description="RING-type domain-containing protein" evidence="3">
    <location>
        <begin position="20"/>
        <end position="424"/>
    </location>
</feature>
<sequence>MNLLSQIIIFNLLFLETLAFSLSVSQTTPTITGTYQTISQFNSTFQFNTTIQIEGEQFQFLIVEFQQTSKVKSKMAVLYNEKFPTLEINKTIQFKDMDYDSYALKKKNHYLFIENLFLPKFITILSNISITFDLILTGTNASKCLNNCNNYGNCIQGRCVCISNYIGKDCSIKATELEIQTWRNQTLSNNVTFFYYQQKEKSKELDLIFYTDSQQNLSVFEIVSSVISLPTIRFYDFYGKFNNSLPLAQIISSKGFKDLDEDDFLSEDTDQDDKNVFNGTLTMLTNSPSRLIIAVLCYTPNASLSISFQQRQKQGNTKKILEWLLPVIILGVFIFLGIFFLLRRSFKKEQLFGNQIKQVKLVTDCDICYLCQQSLKTKNDENVVKINSCLQKHIFHEKCLQFYSKKNHQLYCPSCPQILSEPQQ</sequence>
<protein>
    <recommendedName>
        <fullName evidence="4">RING-type domain-containing protein</fullName>
    </recommendedName>
</protein>
<keyword evidence="2" id="KW-0472">Membrane</keyword>
<reference evidence="5" key="1">
    <citation type="submission" date="2021-01" db="EMBL/GenBank/DDBJ databases">
        <authorList>
            <consortium name="Genoscope - CEA"/>
            <person name="William W."/>
        </authorList>
    </citation>
    <scope>NUCLEOTIDE SEQUENCE</scope>
</reference>
<keyword evidence="2" id="KW-0812">Transmembrane</keyword>
<comment type="caution">
    <text evidence="5">The sequence shown here is derived from an EMBL/GenBank/DDBJ whole genome shotgun (WGS) entry which is preliminary data.</text>
</comment>
<evidence type="ECO:0000256" key="2">
    <source>
        <dbReference type="SAM" id="Phobius"/>
    </source>
</evidence>
<accession>A0A8S1Y3M1</accession>
<keyword evidence="1" id="KW-0862">Zinc</keyword>
<dbReference type="Proteomes" id="UP000683925">
    <property type="component" value="Unassembled WGS sequence"/>
</dbReference>
<keyword evidence="6" id="KW-1185">Reference proteome</keyword>
<dbReference type="InterPro" id="IPR001841">
    <property type="entry name" value="Znf_RING"/>
</dbReference>
<dbReference type="PROSITE" id="PS00022">
    <property type="entry name" value="EGF_1"/>
    <property type="match status" value="1"/>
</dbReference>
<keyword evidence="3" id="KW-0732">Signal</keyword>
<dbReference type="OrthoDB" id="303943at2759"/>
<evidence type="ECO:0000259" key="4">
    <source>
        <dbReference type="PROSITE" id="PS50089"/>
    </source>
</evidence>
<name>A0A8S1Y3M1_PAROT</name>
<keyword evidence="1" id="KW-0863">Zinc-finger</keyword>
<feature type="transmembrane region" description="Helical" evidence="2">
    <location>
        <begin position="323"/>
        <end position="342"/>
    </location>
</feature>
<feature type="signal peptide" evidence="3">
    <location>
        <begin position="1"/>
        <end position="19"/>
    </location>
</feature>
<dbReference type="EMBL" id="CAJJDP010000143">
    <property type="protein sequence ID" value="CAD8207907.1"/>
    <property type="molecule type" value="Genomic_DNA"/>
</dbReference>
<keyword evidence="1" id="KW-0479">Metal-binding</keyword>
<dbReference type="GO" id="GO:0008270">
    <property type="term" value="F:zinc ion binding"/>
    <property type="evidence" value="ECO:0007669"/>
    <property type="project" value="UniProtKB-KW"/>
</dbReference>
<gene>
    <name evidence="5" type="ORF">POCTA_138.1.T1420102</name>
</gene>
<evidence type="ECO:0000256" key="1">
    <source>
        <dbReference type="PROSITE-ProRule" id="PRU00175"/>
    </source>
</evidence>
<keyword evidence="2" id="KW-1133">Transmembrane helix</keyword>
<dbReference type="PROSITE" id="PS50089">
    <property type="entry name" value="ZF_RING_2"/>
    <property type="match status" value="1"/>
</dbReference>
<organism evidence="5 6">
    <name type="scientific">Paramecium octaurelia</name>
    <dbReference type="NCBI Taxonomy" id="43137"/>
    <lineage>
        <taxon>Eukaryota</taxon>
        <taxon>Sar</taxon>
        <taxon>Alveolata</taxon>
        <taxon>Ciliophora</taxon>
        <taxon>Intramacronucleata</taxon>
        <taxon>Oligohymenophorea</taxon>
        <taxon>Peniculida</taxon>
        <taxon>Parameciidae</taxon>
        <taxon>Paramecium</taxon>
    </lineage>
</organism>
<evidence type="ECO:0000313" key="5">
    <source>
        <dbReference type="EMBL" id="CAD8207907.1"/>
    </source>
</evidence>
<evidence type="ECO:0000313" key="6">
    <source>
        <dbReference type="Proteomes" id="UP000683925"/>
    </source>
</evidence>
<dbReference type="InterPro" id="IPR000742">
    <property type="entry name" value="EGF"/>
</dbReference>
<proteinExistence type="predicted"/>